<evidence type="ECO:0000313" key="9">
    <source>
        <dbReference type="Proteomes" id="UP001233999"/>
    </source>
</evidence>
<dbReference type="InterPro" id="IPR053066">
    <property type="entry name" value="ADGR_G7"/>
</dbReference>
<proteinExistence type="predicted"/>
<dbReference type="Gene3D" id="1.20.1070.10">
    <property type="entry name" value="Rhodopsin 7-helix transmembrane proteins"/>
    <property type="match status" value="1"/>
</dbReference>
<dbReference type="InterPro" id="IPR001304">
    <property type="entry name" value="C-type_lectin-like"/>
</dbReference>
<evidence type="ECO:0000256" key="3">
    <source>
        <dbReference type="ARBA" id="ARBA00022989"/>
    </source>
</evidence>
<reference evidence="8" key="1">
    <citation type="journal article" date="2023" name="IScience">
        <title>Live-bearing cockroach genome reveals convergent evolutionary mechanisms linked to viviparity in insects and beyond.</title>
        <authorList>
            <person name="Fouks B."/>
            <person name="Harrison M.C."/>
            <person name="Mikhailova A.A."/>
            <person name="Marchal E."/>
            <person name="English S."/>
            <person name="Carruthers M."/>
            <person name="Jennings E.C."/>
            <person name="Chiamaka E.L."/>
            <person name="Frigard R.A."/>
            <person name="Pippel M."/>
            <person name="Attardo G.M."/>
            <person name="Benoit J.B."/>
            <person name="Bornberg-Bauer E."/>
            <person name="Tobe S.S."/>
        </authorList>
    </citation>
    <scope>NUCLEOTIDE SEQUENCE</scope>
    <source>
        <strain evidence="8">Stay&amp;Tobe</strain>
    </source>
</reference>
<keyword evidence="4 5" id="KW-0472">Membrane</keyword>
<dbReference type="InterPro" id="IPR016186">
    <property type="entry name" value="C-type_lectin-like/link_sf"/>
</dbReference>
<feature type="transmembrane region" description="Helical" evidence="5">
    <location>
        <begin position="1250"/>
        <end position="1273"/>
    </location>
</feature>
<dbReference type="PROSITE" id="PS50041">
    <property type="entry name" value="C_TYPE_LECTIN_2"/>
    <property type="match status" value="1"/>
</dbReference>
<dbReference type="PROSITE" id="PS50261">
    <property type="entry name" value="G_PROTEIN_RECEP_F2_4"/>
    <property type="match status" value="1"/>
</dbReference>
<reference evidence="8" key="2">
    <citation type="submission" date="2023-05" db="EMBL/GenBank/DDBJ databases">
        <authorList>
            <person name="Fouks B."/>
        </authorList>
    </citation>
    <scope>NUCLEOTIDE SEQUENCE</scope>
    <source>
        <strain evidence="8">Stay&amp;Tobe</strain>
        <tissue evidence="8">Testes</tissue>
    </source>
</reference>
<dbReference type="GO" id="GO:0004930">
    <property type="term" value="F:G protein-coupled receptor activity"/>
    <property type="evidence" value="ECO:0007669"/>
    <property type="project" value="InterPro"/>
</dbReference>
<dbReference type="PANTHER" id="PTHR47767">
    <property type="entry name" value="ADHESION G PROTEIN-COUPLED RECEPTOR G7"/>
    <property type="match status" value="1"/>
</dbReference>
<evidence type="ECO:0000313" key="8">
    <source>
        <dbReference type="EMBL" id="KAJ9590171.1"/>
    </source>
</evidence>
<dbReference type="EMBL" id="JASPKZ010004552">
    <property type="protein sequence ID" value="KAJ9590171.1"/>
    <property type="molecule type" value="Genomic_DNA"/>
</dbReference>
<dbReference type="SUPFAM" id="SSF56436">
    <property type="entry name" value="C-type lectin-like"/>
    <property type="match status" value="1"/>
</dbReference>
<evidence type="ECO:0000256" key="2">
    <source>
        <dbReference type="ARBA" id="ARBA00022692"/>
    </source>
</evidence>
<name>A0AAD8EHB5_DIPPU</name>
<dbReference type="Pfam" id="PF00002">
    <property type="entry name" value="7tm_2"/>
    <property type="match status" value="1"/>
</dbReference>
<feature type="non-terminal residue" evidence="8">
    <location>
        <position position="1"/>
    </location>
</feature>
<feature type="transmembrane region" description="Helical" evidence="5">
    <location>
        <begin position="1342"/>
        <end position="1364"/>
    </location>
</feature>
<evidence type="ECO:0000256" key="4">
    <source>
        <dbReference type="ARBA" id="ARBA00023136"/>
    </source>
</evidence>
<keyword evidence="9" id="KW-1185">Reference proteome</keyword>
<evidence type="ECO:0000259" key="6">
    <source>
        <dbReference type="PROSITE" id="PS50041"/>
    </source>
</evidence>
<gene>
    <name evidence="8" type="ORF">L9F63_016710</name>
</gene>
<comment type="subcellular location">
    <subcellularLocation>
        <location evidence="1">Membrane</location>
        <topology evidence="1">Multi-pass membrane protein</topology>
    </subcellularLocation>
</comment>
<feature type="transmembrane region" description="Helical" evidence="5">
    <location>
        <begin position="1370"/>
        <end position="1392"/>
    </location>
</feature>
<evidence type="ECO:0000256" key="1">
    <source>
        <dbReference type="ARBA" id="ARBA00004141"/>
    </source>
</evidence>
<dbReference type="Pfam" id="PF00059">
    <property type="entry name" value="Lectin_C"/>
    <property type="match status" value="1"/>
</dbReference>
<feature type="transmembrane region" description="Helical" evidence="5">
    <location>
        <begin position="1096"/>
        <end position="1119"/>
    </location>
</feature>
<dbReference type="Gene3D" id="3.10.100.10">
    <property type="entry name" value="Mannose-Binding Protein A, subunit A"/>
    <property type="match status" value="1"/>
</dbReference>
<protein>
    <recommendedName>
        <fullName evidence="10">G-protein coupled receptors family 2 profile 2 domain-containing protein</fullName>
    </recommendedName>
</protein>
<feature type="transmembrane region" description="Helical" evidence="5">
    <location>
        <begin position="1293"/>
        <end position="1321"/>
    </location>
</feature>
<dbReference type="InterPro" id="IPR016187">
    <property type="entry name" value="CTDL_fold"/>
</dbReference>
<dbReference type="CDD" id="cd15040">
    <property type="entry name" value="7tmB2_Adhesion"/>
    <property type="match status" value="1"/>
</dbReference>
<dbReference type="Proteomes" id="UP001233999">
    <property type="component" value="Unassembled WGS sequence"/>
</dbReference>
<dbReference type="GO" id="GO:0016020">
    <property type="term" value="C:membrane"/>
    <property type="evidence" value="ECO:0007669"/>
    <property type="project" value="UniProtKB-SubCell"/>
</dbReference>
<evidence type="ECO:0000256" key="5">
    <source>
        <dbReference type="SAM" id="Phobius"/>
    </source>
</evidence>
<evidence type="ECO:0000259" key="7">
    <source>
        <dbReference type="PROSITE" id="PS50261"/>
    </source>
</evidence>
<keyword evidence="2 5" id="KW-0812">Transmembrane</keyword>
<dbReference type="PANTHER" id="PTHR47767:SF1">
    <property type="entry name" value="ADHESION G PROTEIN-COUPLED RECEPTOR G7"/>
    <property type="match status" value="1"/>
</dbReference>
<dbReference type="SMART" id="SM00034">
    <property type="entry name" value="CLECT"/>
    <property type="match status" value="1"/>
</dbReference>
<feature type="non-terminal residue" evidence="8">
    <location>
        <position position="1405"/>
    </location>
</feature>
<feature type="domain" description="C-type lectin" evidence="6">
    <location>
        <begin position="259"/>
        <end position="369"/>
    </location>
</feature>
<organism evidence="8 9">
    <name type="scientific">Diploptera punctata</name>
    <name type="common">Pacific beetle cockroach</name>
    <dbReference type="NCBI Taxonomy" id="6984"/>
    <lineage>
        <taxon>Eukaryota</taxon>
        <taxon>Metazoa</taxon>
        <taxon>Ecdysozoa</taxon>
        <taxon>Arthropoda</taxon>
        <taxon>Hexapoda</taxon>
        <taxon>Insecta</taxon>
        <taxon>Pterygota</taxon>
        <taxon>Neoptera</taxon>
        <taxon>Polyneoptera</taxon>
        <taxon>Dictyoptera</taxon>
        <taxon>Blattodea</taxon>
        <taxon>Blaberoidea</taxon>
        <taxon>Blaberidae</taxon>
        <taxon>Diplopterinae</taxon>
        <taxon>Diploptera</taxon>
    </lineage>
</organism>
<dbReference type="InterPro" id="IPR046338">
    <property type="entry name" value="GAIN_dom_sf"/>
</dbReference>
<dbReference type="CDD" id="cd00037">
    <property type="entry name" value="CLECT"/>
    <property type="match status" value="1"/>
</dbReference>
<dbReference type="GO" id="GO:0007166">
    <property type="term" value="P:cell surface receptor signaling pathway"/>
    <property type="evidence" value="ECO:0007669"/>
    <property type="project" value="InterPro"/>
</dbReference>
<evidence type="ECO:0008006" key="10">
    <source>
        <dbReference type="Google" id="ProtNLM"/>
    </source>
</evidence>
<dbReference type="PRINTS" id="PR00249">
    <property type="entry name" value="GPCRSECRETIN"/>
</dbReference>
<feature type="domain" description="G-protein coupled receptors family 2 profile 2" evidence="7">
    <location>
        <begin position="1094"/>
        <end position="1393"/>
    </location>
</feature>
<sequence length="1405" mass="158698">VNMNPNTSCPEENVVLRVSHQDITVRWPQTIATPTDMSNSIDEDDLFAGVVSEPLCLSASLEPVTRRCLQKGTSGVWLPKEPPLCPGGVQKTLESHKTCPPPFTQISTSEENSLCVFISDPQRWQPLCVKYGVTTSILDLKFQNIKLLKELMRAKGVRNVWLPAKRFQQFGPIINMLPGNKWGSKFINDTNIPSHFKLSKFWSLRNDCLSLRIKDLILETNNCNMHLPILCIFTKRNETSLVKLSYANDYFSPKYDIKNTRRCYKIYSNLSYSISWKKAEEICSTEINGHLMSFDSEYDIDIFLEMTKLTVLDNTTICWIGLMKDTKEGYTWKTNNSTKKASFVNWDTSYISYFNYGTRGVIYPNGKWKLVPRFATLKCFVCEASSDFMEADISLKYNPLYKGVIVNVYWPKGLWRESINDIGFKCFTDALGNNLHVLDIEEIWSKQWTTDDIQMLGYIRNNTVNSNFKFYIQKIVYNMPLVNNYSGNYWCEGHKVFNFDLEKSNEILVRSEEKHKYSLILDVHDNCDQGKNMVKCDPTFSNILNRVADDLLIDLSGKHVTGVRAIRILDIFNNGTLRVLFRIISKHAIKLSNISFFHVSYIGKNLGEDYVQRYTFISLLNTEFCLADVTYLHSKILRWKSTAIGTTAVSAELCIDENGIPVHRKCVGDFTFGATWLPPSGKCHNKNITSTSQSLHSLALISVDYEDWDIAEIAAKTVNLVSNPLSLGSADVYFVAMILKNIADSKSKELSLTLMTTVIRIVDQLQMARSECIHLSQTIFNSTNILLDSFEAITKKITTSTSFKKKGFYLAVSSQIILQISDPSVSNVSGLIIKRNSNSKQFTESFEDYNAVPIEINDTRTELWLDLEKADIAVWVPESIISAIQEEIDFNPENSKSEELKRFCYYAKENRLFDPKIVIAVFYDDLVFHNATKVSSICYETSIDGEYKEAYNSKNTIEEDIYDDPTVVTRVVSVSIPGYDSDLPAPIPIIFKPLVNMNTSMGTKQRKCAFWDFAYNSSTPSSSYGGWSEEGCVYVGNSSIEGEDYVNISYLHNVIDVCVCTHLTHFSEIVSGGEGRSTVAYGYYETDDNHMRALDIITIVGCSLSLAGLLGIVITAMVFKSWRQKPGTKILLQLSLALGIQMVIFILTSADVVSSTYEIDEDECIQSRLPTVNTELLSTNYEITSESQYLIYDANEGEICTVHQNRSPCIIIGALLHYSVLSAFAWMLITALLQFFRYVRVLGVTRPPRFFLKAMILGWGVPIVPVVLVLVLSPSCYIPSSPDSTLLCYPSGYPLYLTILAPVGVIVAINLIVYVMIIYNIMKITDRKNSEDGGCSLVFQQIRLGVILFFLLGLSWVFGLMGAVGAGITFSYLFCITGTLQGFVLFIFFVICDPTTRHLWTNAIS</sequence>
<dbReference type="InterPro" id="IPR000832">
    <property type="entry name" value="GPCR_2_secretin-like"/>
</dbReference>
<feature type="transmembrane region" description="Helical" evidence="5">
    <location>
        <begin position="1131"/>
        <end position="1150"/>
    </location>
</feature>
<dbReference type="Gene3D" id="2.60.220.50">
    <property type="match status" value="1"/>
</dbReference>
<feature type="transmembrane region" description="Helical" evidence="5">
    <location>
        <begin position="1215"/>
        <end position="1238"/>
    </location>
</feature>
<accession>A0AAD8EHB5</accession>
<keyword evidence="3 5" id="KW-1133">Transmembrane helix</keyword>
<dbReference type="InterPro" id="IPR017981">
    <property type="entry name" value="GPCR_2-like_7TM"/>
</dbReference>
<comment type="caution">
    <text evidence="8">The sequence shown here is derived from an EMBL/GenBank/DDBJ whole genome shotgun (WGS) entry which is preliminary data.</text>
</comment>